<dbReference type="AlphaFoldDB" id="T0FUB3"/>
<dbReference type="Proteomes" id="UP000015442">
    <property type="component" value="Unassembled WGS sequence"/>
</dbReference>
<sequence>MKIALANLLELDLNFMDQFLKRGNSYKSKFLKICNVT</sequence>
<proteinExistence type="predicted"/>
<organism evidence="1 2">
    <name type="scientific">Leptospira noguchii serovar Panama str. CZ214</name>
    <dbReference type="NCBI Taxonomy" id="1001595"/>
    <lineage>
        <taxon>Bacteria</taxon>
        <taxon>Pseudomonadati</taxon>
        <taxon>Spirochaetota</taxon>
        <taxon>Spirochaetia</taxon>
        <taxon>Leptospirales</taxon>
        <taxon>Leptospiraceae</taxon>
        <taxon>Leptospira</taxon>
    </lineage>
</organism>
<protein>
    <submittedName>
        <fullName evidence="1">Uncharacterized protein</fullName>
    </submittedName>
</protein>
<comment type="caution">
    <text evidence="1">The sequence shown here is derived from an EMBL/GenBank/DDBJ whole genome shotgun (WGS) entry which is preliminary data.</text>
</comment>
<evidence type="ECO:0000313" key="1">
    <source>
        <dbReference type="EMBL" id="EQA73849.1"/>
    </source>
</evidence>
<dbReference type="EMBL" id="AKWY02000001">
    <property type="protein sequence ID" value="EQA73849.1"/>
    <property type="molecule type" value="Genomic_DNA"/>
</dbReference>
<evidence type="ECO:0000313" key="2">
    <source>
        <dbReference type="Proteomes" id="UP000015442"/>
    </source>
</evidence>
<name>T0FUB3_9LEPT</name>
<accession>T0FUB3</accession>
<reference evidence="1 2" key="1">
    <citation type="submission" date="2013-05" db="EMBL/GenBank/DDBJ databases">
        <authorList>
            <person name="Harkins D.M."/>
            <person name="Durkin A.S."/>
            <person name="Brinkac L.M."/>
            <person name="Haft D.H."/>
            <person name="Selengut J.D."/>
            <person name="Sanka R."/>
            <person name="DePew J."/>
            <person name="Purushe J."/>
            <person name="Hartskeerl R.A."/>
            <person name="Ahmed A."/>
            <person name="van der Linden H."/>
            <person name="Goris M.G.A."/>
            <person name="Vinetz J.M."/>
            <person name="Sutton G.G."/>
            <person name="Nierman W.C."/>
            <person name="Fouts D.E."/>
        </authorList>
    </citation>
    <scope>NUCLEOTIDE SEQUENCE [LARGE SCALE GENOMIC DNA]</scope>
    <source>
        <strain evidence="1 2">CZ214</strain>
    </source>
</reference>
<gene>
    <name evidence="1" type="ORF">LEP1GSC059_4072</name>
</gene>